<dbReference type="GO" id="GO:0032993">
    <property type="term" value="C:protein-DNA complex"/>
    <property type="evidence" value="ECO:0007669"/>
    <property type="project" value="TreeGrafter"/>
</dbReference>
<gene>
    <name evidence="8" type="primary">walR_44</name>
    <name evidence="8" type="ORF">SDC9_81115</name>
</gene>
<dbReference type="GO" id="GO:0006355">
    <property type="term" value="P:regulation of DNA-templated transcription"/>
    <property type="evidence" value="ECO:0007669"/>
    <property type="project" value="InterPro"/>
</dbReference>
<accession>A0A644Z1T9</accession>
<dbReference type="InterPro" id="IPR001867">
    <property type="entry name" value="OmpR/PhoB-type_DNA-bd"/>
</dbReference>
<dbReference type="Pfam" id="PF00486">
    <property type="entry name" value="Trans_reg_C"/>
    <property type="match status" value="1"/>
</dbReference>
<reference evidence="8" key="1">
    <citation type="submission" date="2019-08" db="EMBL/GenBank/DDBJ databases">
        <authorList>
            <person name="Kucharzyk K."/>
            <person name="Murdoch R.W."/>
            <person name="Higgins S."/>
            <person name="Loffler F."/>
        </authorList>
    </citation>
    <scope>NUCLEOTIDE SEQUENCE</scope>
</reference>
<evidence type="ECO:0000256" key="3">
    <source>
        <dbReference type="ARBA" id="ARBA00023015"/>
    </source>
</evidence>
<evidence type="ECO:0000259" key="6">
    <source>
        <dbReference type="PROSITE" id="PS50110"/>
    </source>
</evidence>
<dbReference type="InterPro" id="IPR011006">
    <property type="entry name" value="CheY-like_superfamily"/>
</dbReference>
<keyword evidence="2" id="KW-0902">Two-component regulatory system</keyword>
<evidence type="ECO:0000259" key="7">
    <source>
        <dbReference type="PROSITE" id="PS51755"/>
    </source>
</evidence>
<dbReference type="Gene3D" id="3.40.50.2300">
    <property type="match status" value="1"/>
</dbReference>
<dbReference type="GO" id="GO:0005829">
    <property type="term" value="C:cytosol"/>
    <property type="evidence" value="ECO:0007669"/>
    <property type="project" value="TreeGrafter"/>
</dbReference>
<dbReference type="GO" id="GO:0000156">
    <property type="term" value="F:phosphorelay response regulator activity"/>
    <property type="evidence" value="ECO:0007669"/>
    <property type="project" value="TreeGrafter"/>
</dbReference>
<dbReference type="GO" id="GO:0000976">
    <property type="term" value="F:transcription cis-regulatory region binding"/>
    <property type="evidence" value="ECO:0007669"/>
    <property type="project" value="TreeGrafter"/>
</dbReference>
<comment type="caution">
    <text evidence="8">The sequence shown here is derived from an EMBL/GenBank/DDBJ whole genome shotgun (WGS) entry which is preliminary data.</text>
</comment>
<dbReference type="InterPro" id="IPR039420">
    <property type="entry name" value="WalR-like"/>
</dbReference>
<feature type="domain" description="Response regulatory" evidence="6">
    <location>
        <begin position="4"/>
        <end position="117"/>
    </location>
</feature>
<keyword evidence="3" id="KW-0805">Transcription regulation</keyword>
<dbReference type="PANTHER" id="PTHR48111">
    <property type="entry name" value="REGULATOR OF RPOS"/>
    <property type="match status" value="1"/>
</dbReference>
<dbReference type="InterPro" id="IPR036388">
    <property type="entry name" value="WH-like_DNA-bd_sf"/>
</dbReference>
<keyword evidence="4" id="KW-0238">DNA-binding</keyword>
<dbReference type="PROSITE" id="PS51755">
    <property type="entry name" value="OMPR_PHOB"/>
    <property type="match status" value="1"/>
</dbReference>
<feature type="domain" description="OmpR/PhoB-type" evidence="7">
    <location>
        <begin position="130"/>
        <end position="225"/>
    </location>
</feature>
<keyword evidence="1" id="KW-0597">Phosphoprotein</keyword>
<protein>
    <submittedName>
        <fullName evidence="8">Transcriptional regulatory protein WalR</fullName>
    </submittedName>
</protein>
<dbReference type="PROSITE" id="PS50110">
    <property type="entry name" value="RESPONSE_REGULATORY"/>
    <property type="match status" value="1"/>
</dbReference>
<sequence>MDKKILIVDDDTSILVLLSDILRENGHMVTTAASGEACVRLLKRETFDLIVLDIMMKGLSGLDVCRQIRENVSAPIIFLSAKDTSQDIVRGLSLGADDYLTKPFVLEELIARIDAHLRRENRVAVTGRRDGVIKIGDIALDLAEMTVTKSGEPVTLSTREYELLVYLMQNAGQTLSKERIFRDVWQTDYGEIGTVAINIKNLRAKIDPNWQYIKTVWGSGYLFVTQSGFADEAEQSRQ</sequence>
<proteinExistence type="predicted"/>
<dbReference type="Gene3D" id="6.10.250.690">
    <property type="match status" value="1"/>
</dbReference>
<dbReference type="CDD" id="cd17574">
    <property type="entry name" value="REC_OmpR"/>
    <property type="match status" value="1"/>
</dbReference>
<evidence type="ECO:0000256" key="1">
    <source>
        <dbReference type="ARBA" id="ARBA00022553"/>
    </source>
</evidence>
<dbReference type="SUPFAM" id="SSF52172">
    <property type="entry name" value="CheY-like"/>
    <property type="match status" value="1"/>
</dbReference>
<dbReference type="Pfam" id="PF00072">
    <property type="entry name" value="Response_reg"/>
    <property type="match status" value="1"/>
</dbReference>
<dbReference type="EMBL" id="VSSQ01007001">
    <property type="protein sequence ID" value="MPM34529.1"/>
    <property type="molecule type" value="Genomic_DNA"/>
</dbReference>
<dbReference type="FunFam" id="3.40.50.2300:FF:000001">
    <property type="entry name" value="DNA-binding response regulator PhoB"/>
    <property type="match status" value="1"/>
</dbReference>
<dbReference type="PANTHER" id="PTHR48111:SF2">
    <property type="entry name" value="RESPONSE REGULATOR SAER"/>
    <property type="match status" value="1"/>
</dbReference>
<dbReference type="InterPro" id="IPR001789">
    <property type="entry name" value="Sig_transdc_resp-reg_receiver"/>
</dbReference>
<name>A0A644Z1T9_9ZZZZ</name>
<organism evidence="8">
    <name type="scientific">bioreactor metagenome</name>
    <dbReference type="NCBI Taxonomy" id="1076179"/>
    <lineage>
        <taxon>unclassified sequences</taxon>
        <taxon>metagenomes</taxon>
        <taxon>ecological metagenomes</taxon>
    </lineage>
</organism>
<dbReference type="SMART" id="SM00862">
    <property type="entry name" value="Trans_reg_C"/>
    <property type="match status" value="1"/>
</dbReference>
<evidence type="ECO:0000256" key="4">
    <source>
        <dbReference type="ARBA" id="ARBA00023125"/>
    </source>
</evidence>
<dbReference type="Gene3D" id="1.10.10.10">
    <property type="entry name" value="Winged helix-like DNA-binding domain superfamily/Winged helix DNA-binding domain"/>
    <property type="match status" value="1"/>
</dbReference>
<dbReference type="CDD" id="cd00383">
    <property type="entry name" value="trans_reg_C"/>
    <property type="match status" value="1"/>
</dbReference>
<evidence type="ECO:0000313" key="8">
    <source>
        <dbReference type="EMBL" id="MPM34529.1"/>
    </source>
</evidence>
<dbReference type="AlphaFoldDB" id="A0A644Z1T9"/>
<evidence type="ECO:0000256" key="2">
    <source>
        <dbReference type="ARBA" id="ARBA00023012"/>
    </source>
</evidence>
<evidence type="ECO:0000256" key="5">
    <source>
        <dbReference type="ARBA" id="ARBA00023163"/>
    </source>
</evidence>
<keyword evidence="5" id="KW-0804">Transcription</keyword>
<dbReference type="SMART" id="SM00448">
    <property type="entry name" value="REC"/>
    <property type="match status" value="1"/>
</dbReference>